<keyword evidence="2" id="KW-0560">Oxidoreductase</keyword>
<dbReference type="HOGENOM" id="CLU_979427_0_0_11"/>
<evidence type="ECO:0000256" key="3">
    <source>
        <dbReference type="SAM" id="MobiDB-lite"/>
    </source>
</evidence>
<dbReference type="PANTHER" id="PTHR48105">
    <property type="entry name" value="THIOREDOXIN REDUCTASE 1-RELATED-RELATED"/>
    <property type="match status" value="1"/>
</dbReference>
<dbReference type="InterPro" id="IPR036188">
    <property type="entry name" value="FAD/NAD-bd_sf"/>
</dbReference>
<feature type="compositionally biased region" description="Acidic residues" evidence="3">
    <location>
        <begin position="1"/>
        <end position="12"/>
    </location>
</feature>
<name>G8RY85_MYCRN</name>
<dbReference type="Proteomes" id="UP000005442">
    <property type="component" value="Chromosome"/>
</dbReference>
<evidence type="ECO:0000256" key="2">
    <source>
        <dbReference type="ARBA" id="ARBA00023002"/>
    </source>
</evidence>
<dbReference type="Gene3D" id="3.50.50.60">
    <property type="entry name" value="FAD/NAD(P)-binding domain"/>
    <property type="match status" value="2"/>
</dbReference>
<dbReference type="SUPFAM" id="SSF51971">
    <property type="entry name" value="Nucleotide-binding domain"/>
    <property type="match status" value="1"/>
</dbReference>
<evidence type="ECO:0000313" key="5">
    <source>
        <dbReference type="Proteomes" id="UP000005442"/>
    </source>
</evidence>
<feature type="compositionally biased region" description="Polar residues" evidence="3">
    <location>
        <begin position="262"/>
        <end position="272"/>
    </location>
</feature>
<reference evidence="4 5" key="1">
    <citation type="submission" date="2011-12" db="EMBL/GenBank/DDBJ databases">
        <title>Complete sequence of Mycobacterium rhodesiae NBB3.</title>
        <authorList>
            <consortium name="US DOE Joint Genome Institute"/>
            <person name="Lucas S."/>
            <person name="Han J."/>
            <person name="Lapidus A."/>
            <person name="Cheng J.-F."/>
            <person name="Goodwin L."/>
            <person name="Pitluck S."/>
            <person name="Peters L."/>
            <person name="Mikhailova N."/>
            <person name="Gu W."/>
            <person name="Detter J.C."/>
            <person name="Han C."/>
            <person name="Tapia R."/>
            <person name="Land M."/>
            <person name="Hauser L."/>
            <person name="Kyrpides N."/>
            <person name="Ivanova N."/>
            <person name="Pagani I."/>
            <person name="Mattes T."/>
            <person name="Holmes A."/>
            <person name="Rutledge P."/>
            <person name="Paulsen I."/>
            <person name="Coleman N."/>
            <person name="Woyke T."/>
        </authorList>
    </citation>
    <scope>NUCLEOTIDE SEQUENCE [LARGE SCALE GENOMIC DNA]</scope>
    <source>
        <strain evidence="4 5">NBB3</strain>
    </source>
</reference>
<gene>
    <name evidence="4" type="ordered locus">MycrhN_1357</name>
</gene>
<dbReference type="EMBL" id="CP003169">
    <property type="protein sequence ID" value="AEV71976.1"/>
    <property type="molecule type" value="Genomic_DNA"/>
</dbReference>
<evidence type="ECO:0000256" key="1">
    <source>
        <dbReference type="ARBA" id="ARBA00022630"/>
    </source>
</evidence>
<evidence type="ECO:0000313" key="4">
    <source>
        <dbReference type="EMBL" id="AEV71976.1"/>
    </source>
</evidence>
<organism evidence="4 5">
    <name type="scientific">Mycolicibacterium rhodesiae (strain NBB3)</name>
    <name type="common">Mycobacterium rhodesiae</name>
    <dbReference type="NCBI Taxonomy" id="710685"/>
    <lineage>
        <taxon>Bacteria</taxon>
        <taxon>Bacillati</taxon>
        <taxon>Actinomycetota</taxon>
        <taxon>Actinomycetes</taxon>
        <taxon>Mycobacteriales</taxon>
        <taxon>Mycobacteriaceae</taxon>
        <taxon>Mycolicibacterium</taxon>
    </lineage>
</organism>
<dbReference type="GO" id="GO:0016491">
    <property type="term" value="F:oxidoreductase activity"/>
    <property type="evidence" value="ECO:0007669"/>
    <property type="project" value="UniProtKB-KW"/>
</dbReference>
<protein>
    <submittedName>
        <fullName evidence="4">Uncharacterized protein</fullName>
    </submittedName>
</protein>
<feature type="region of interest" description="Disordered" evidence="3">
    <location>
        <begin position="240"/>
        <end position="284"/>
    </location>
</feature>
<dbReference type="STRING" id="710685.MycrhN_1357"/>
<keyword evidence="1" id="KW-0285">Flavoprotein</keyword>
<dbReference type="eggNOG" id="COG0492">
    <property type="taxonomic scope" value="Bacteria"/>
</dbReference>
<feature type="region of interest" description="Disordered" evidence="3">
    <location>
        <begin position="1"/>
        <end position="36"/>
    </location>
</feature>
<dbReference type="KEGG" id="mrh:MycrhN_1357"/>
<dbReference type="AlphaFoldDB" id="G8RY85"/>
<sequence length="284" mass="30670">MACEAENTDEQEDCPRRHGIPWTGSDGPAEAPGRSRCKRRVKVRLRSVTSGTAAEWMFPGNASLSVGVPPAELYAAGRRELSAYPSVSYRRGAVVEGTVGDEGSRLLLETGEEINALRVLLASGMDYCPPEIDGVDELWGRTVFQCPFCHGWEMRDQRLATLTAGDAGVHSALMLRGWSDDVVLLTNGPSELDADGRQRLQAANVGIDERPIARLAYSSRRHCSSGPGWPKSWAPHANRDPWAPIPSMSTTCTGPALPSFSPRGTSAQSIPTSPVPSRGAHRRP</sequence>
<dbReference type="InterPro" id="IPR050097">
    <property type="entry name" value="Ferredoxin-NADP_redctase_2"/>
</dbReference>
<keyword evidence="5" id="KW-1185">Reference proteome</keyword>
<accession>G8RY85</accession>
<proteinExistence type="predicted"/>